<evidence type="ECO:0000313" key="3">
    <source>
        <dbReference type="Proteomes" id="UP001591681"/>
    </source>
</evidence>
<reference evidence="2 3" key="1">
    <citation type="submission" date="2024-09" db="EMBL/GenBank/DDBJ databases">
        <title>A chromosome-level genome assembly of Gray's grenadier anchovy, Coilia grayii.</title>
        <authorList>
            <person name="Fu Z."/>
        </authorList>
    </citation>
    <scope>NUCLEOTIDE SEQUENCE [LARGE SCALE GENOMIC DNA]</scope>
    <source>
        <strain evidence="2">G4</strain>
        <tissue evidence="2">Muscle</tissue>
    </source>
</reference>
<dbReference type="EMBL" id="JBHFQA010000008">
    <property type="protein sequence ID" value="KAL2094434.1"/>
    <property type="molecule type" value="Genomic_DNA"/>
</dbReference>
<dbReference type="PANTHER" id="PTHR47110">
    <property type="entry name" value="TESTIS-SPECIFIC EXPRESSED PROTEIN 55"/>
    <property type="match status" value="1"/>
</dbReference>
<name>A0ABD1K5N6_9TELE</name>
<keyword evidence="3" id="KW-1185">Reference proteome</keyword>
<proteinExistence type="predicted"/>
<dbReference type="InterPro" id="IPR040760">
    <property type="entry name" value="Tex55"/>
</dbReference>
<dbReference type="InterPro" id="IPR048377">
    <property type="entry name" value="TEX55_DD"/>
</dbReference>
<accession>A0ABD1K5N6</accession>
<protein>
    <submittedName>
        <fullName evidence="2">Uncharacterized protein</fullName>
    </submittedName>
</protein>
<organism evidence="2 3">
    <name type="scientific">Coilia grayii</name>
    <name type="common">Gray's grenadier anchovy</name>
    <dbReference type="NCBI Taxonomy" id="363190"/>
    <lineage>
        <taxon>Eukaryota</taxon>
        <taxon>Metazoa</taxon>
        <taxon>Chordata</taxon>
        <taxon>Craniata</taxon>
        <taxon>Vertebrata</taxon>
        <taxon>Euteleostomi</taxon>
        <taxon>Actinopterygii</taxon>
        <taxon>Neopterygii</taxon>
        <taxon>Teleostei</taxon>
        <taxon>Clupei</taxon>
        <taxon>Clupeiformes</taxon>
        <taxon>Clupeoidei</taxon>
        <taxon>Engraulidae</taxon>
        <taxon>Coilinae</taxon>
        <taxon>Coilia</taxon>
    </lineage>
</organism>
<dbReference type="Proteomes" id="UP001591681">
    <property type="component" value="Unassembled WGS sequence"/>
</dbReference>
<dbReference type="Pfam" id="PF17819">
    <property type="entry name" value="Tex55"/>
    <property type="match status" value="1"/>
</dbReference>
<dbReference type="PANTHER" id="PTHR47110:SF3">
    <property type="entry name" value="TESTIS-SPECIFIC EXPRESSED PROTEIN 55-LIKE"/>
    <property type="match status" value="1"/>
</dbReference>
<dbReference type="Gene3D" id="1.20.890.10">
    <property type="entry name" value="cAMP-dependent protein kinase regulatory subunit, dimerization-anchoring domain"/>
    <property type="match status" value="1"/>
</dbReference>
<sequence>MANEKVLITEPDAAGGAEAGSNGPFIDPYERAVQYMEKHNILQIFQDIAENLVFDRPQDPLQAMLERVQHLQ</sequence>
<dbReference type="CDD" id="cd22975">
    <property type="entry name" value="DD_TEX55"/>
    <property type="match status" value="1"/>
</dbReference>
<dbReference type="SUPFAM" id="SSF47391">
    <property type="entry name" value="Dimerization-anchoring domain of cAMP-dependent PK regulatory subunit"/>
    <property type="match status" value="1"/>
</dbReference>
<comment type="caution">
    <text evidence="2">The sequence shown here is derived from an EMBL/GenBank/DDBJ whole genome shotgun (WGS) entry which is preliminary data.</text>
</comment>
<evidence type="ECO:0000313" key="2">
    <source>
        <dbReference type="EMBL" id="KAL2094434.1"/>
    </source>
</evidence>
<dbReference type="AlphaFoldDB" id="A0ABD1K5N6"/>
<evidence type="ECO:0000256" key="1">
    <source>
        <dbReference type="SAM" id="MobiDB-lite"/>
    </source>
</evidence>
<feature type="region of interest" description="Disordered" evidence="1">
    <location>
        <begin position="1"/>
        <end position="23"/>
    </location>
</feature>
<gene>
    <name evidence="2" type="ORF">ACEWY4_009153</name>
</gene>